<reference evidence="10" key="1">
    <citation type="journal article" date="2014" name="Proc. Natl. Acad. Sci. U.S.A.">
        <title>Extensive sampling of basidiomycete genomes demonstrates inadequacy of the white-rot/brown-rot paradigm for wood decay fungi.</title>
        <authorList>
            <person name="Riley R."/>
            <person name="Salamov A.A."/>
            <person name="Brown D.W."/>
            <person name="Nagy L.G."/>
            <person name="Floudas D."/>
            <person name="Held B.W."/>
            <person name="Levasseur A."/>
            <person name="Lombard V."/>
            <person name="Morin E."/>
            <person name="Otillar R."/>
            <person name="Lindquist E.A."/>
            <person name="Sun H."/>
            <person name="LaButti K.M."/>
            <person name="Schmutz J."/>
            <person name="Jabbour D."/>
            <person name="Luo H."/>
            <person name="Baker S.E."/>
            <person name="Pisabarro A.G."/>
            <person name="Walton J.D."/>
            <person name="Blanchette R.A."/>
            <person name="Henrissat B."/>
            <person name="Martin F."/>
            <person name="Cullen D."/>
            <person name="Hibbett D.S."/>
            <person name="Grigoriev I.V."/>
        </authorList>
    </citation>
    <scope>NUCLEOTIDE SEQUENCE [LARGE SCALE GENOMIC DNA]</scope>
    <source>
        <strain evidence="10">FD-172 SS1</strain>
    </source>
</reference>
<feature type="transmembrane region" description="Helical" evidence="7">
    <location>
        <begin position="12"/>
        <end position="29"/>
    </location>
</feature>
<dbReference type="InParanoid" id="A0A067MMQ1"/>
<keyword evidence="5" id="KW-0496">Mitochondrion</keyword>
<dbReference type="InterPro" id="IPR003960">
    <property type="entry name" value="ATPase_AAA_CS"/>
</dbReference>
<name>A0A067MMQ1_BOTB1</name>
<evidence type="ECO:0000256" key="3">
    <source>
        <dbReference type="ARBA" id="ARBA00022787"/>
    </source>
</evidence>
<gene>
    <name evidence="9" type="ORF">BOTBODRAFT_31090</name>
</gene>
<evidence type="ECO:0000259" key="8">
    <source>
        <dbReference type="SMART" id="SM00382"/>
    </source>
</evidence>
<keyword evidence="3" id="KW-1000">Mitochondrion outer membrane</keyword>
<dbReference type="GO" id="GO:0140567">
    <property type="term" value="F:membrane protein dislocase activity"/>
    <property type="evidence" value="ECO:0007669"/>
    <property type="project" value="UniProtKB-ARBA"/>
</dbReference>
<keyword evidence="7" id="KW-0472">Membrane</keyword>
<dbReference type="InterPro" id="IPR027417">
    <property type="entry name" value="P-loop_NTPase"/>
</dbReference>
<comment type="subcellular location">
    <subcellularLocation>
        <location evidence="1">Mitochondrion outer membrane</location>
        <topology evidence="1">Single-pass membrane protein</topology>
    </subcellularLocation>
</comment>
<dbReference type="Gene3D" id="1.10.8.60">
    <property type="match status" value="1"/>
</dbReference>
<comment type="similarity">
    <text evidence="6">Belongs to the AAA ATPase family.</text>
</comment>
<dbReference type="GO" id="GO:0140570">
    <property type="term" value="P:extraction of mislocalized protein from mitochondrial outer membrane"/>
    <property type="evidence" value="ECO:0007669"/>
    <property type="project" value="TreeGrafter"/>
</dbReference>
<dbReference type="FunCoup" id="A0A067MMQ1">
    <property type="interactions" value="310"/>
</dbReference>
<evidence type="ECO:0000256" key="7">
    <source>
        <dbReference type="SAM" id="Phobius"/>
    </source>
</evidence>
<feature type="domain" description="AAA+ ATPase" evidence="8">
    <location>
        <begin position="132"/>
        <end position="268"/>
    </location>
</feature>
<proteinExistence type="inferred from homology"/>
<dbReference type="GO" id="GO:0005524">
    <property type="term" value="F:ATP binding"/>
    <property type="evidence" value="ECO:0007669"/>
    <property type="project" value="UniProtKB-KW"/>
</dbReference>
<keyword evidence="4 6" id="KW-0067">ATP-binding</keyword>
<dbReference type="Proteomes" id="UP000027195">
    <property type="component" value="Unassembled WGS sequence"/>
</dbReference>
<keyword evidence="2 6" id="KW-0547">Nucleotide-binding</keyword>
<evidence type="ECO:0000256" key="4">
    <source>
        <dbReference type="ARBA" id="ARBA00022840"/>
    </source>
</evidence>
<keyword evidence="7" id="KW-1133">Transmembrane helix</keyword>
<dbReference type="AlphaFoldDB" id="A0A067MMQ1"/>
<keyword evidence="10" id="KW-1185">Reference proteome</keyword>
<dbReference type="SUPFAM" id="SSF52540">
    <property type="entry name" value="P-loop containing nucleoside triphosphate hydrolases"/>
    <property type="match status" value="1"/>
</dbReference>
<dbReference type="PROSITE" id="PS00674">
    <property type="entry name" value="AAA"/>
    <property type="match status" value="1"/>
</dbReference>
<dbReference type="Gene3D" id="3.40.50.300">
    <property type="entry name" value="P-loop containing nucleotide triphosphate hydrolases"/>
    <property type="match status" value="1"/>
</dbReference>
<dbReference type="PANTHER" id="PTHR45644">
    <property type="entry name" value="AAA ATPASE, PUTATIVE (AFU_ORTHOLOGUE AFUA_2G12920)-RELATED-RELATED"/>
    <property type="match status" value="1"/>
</dbReference>
<dbReference type="PANTHER" id="PTHR45644:SF3">
    <property type="entry name" value="FI08533P-RELATED"/>
    <property type="match status" value="1"/>
</dbReference>
<evidence type="ECO:0000256" key="6">
    <source>
        <dbReference type="RuleBase" id="RU003651"/>
    </source>
</evidence>
<evidence type="ECO:0000313" key="9">
    <source>
        <dbReference type="EMBL" id="KDQ16005.1"/>
    </source>
</evidence>
<dbReference type="EMBL" id="KL198029">
    <property type="protein sequence ID" value="KDQ16005.1"/>
    <property type="molecule type" value="Genomic_DNA"/>
</dbReference>
<sequence length="370" mass="41004">MSMTRDVVRKVVLDATLFALSNLAVYYAIKYVMGQTDPTKNTESKGKGAEVMARLGLKNVKLNEYEERIAAEVVHPDDINVGFDDIGGLDSIIASLKESVILPLVYPTLFAEPSSLDDMSQSSATNSSLLSPPKGVLLYGPPGCGKTLLARALARESRATFINLPISVLTDKWYGESNKLVRGLFGLARKLQPSIVFIDEIDCFLRERGRGNDHEATGMMKAEFMTLWDGLLTQNDRIVVLGATNRPEDIDQAILRRMPKRFPVGLPDYEQRKNILKLMLPPAFPAESIHVLAECTPKMSGSDLKELCRNAAMTPLREYMRQHGGSPEELAKAHDEGLRLRPLQLEDFFGDDRLKALKGSRGNVVEEALD</sequence>
<dbReference type="OrthoDB" id="10254455at2759"/>
<dbReference type="SMART" id="SM00382">
    <property type="entry name" value="AAA"/>
    <property type="match status" value="1"/>
</dbReference>
<dbReference type="FunFam" id="3.40.50.300:FF:000538">
    <property type="entry name" value="ATPase family AAA domain-containing protein 1"/>
    <property type="match status" value="1"/>
</dbReference>
<dbReference type="InterPro" id="IPR041569">
    <property type="entry name" value="AAA_lid_3"/>
</dbReference>
<evidence type="ECO:0000313" key="10">
    <source>
        <dbReference type="Proteomes" id="UP000027195"/>
    </source>
</evidence>
<organism evidence="9 10">
    <name type="scientific">Botryobasidium botryosum (strain FD-172 SS1)</name>
    <dbReference type="NCBI Taxonomy" id="930990"/>
    <lineage>
        <taxon>Eukaryota</taxon>
        <taxon>Fungi</taxon>
        <taxon>Dikarya</taxon>
        <taxon>Basidiomycota</taxon>
        <taxon>Agaricomycotina</taxon>
        <taxon>Agaricomycetes</taxon>
        <taxon>Cantharellales</taxon>
        <taxon>Botryobasidiaceae</taxon>
        <taxon>Botryobasidium</taxon>
    </lineage>
</organism>
<dbReference type="InterPro" id="IPR003959">
    <property type="entry name" value="ATPase_AAA_core"/>
</dbReference>
<dbReference type="GO" id="GO:0016887">
    <property type="term" value="F:ATP hydrolysis activity"/>
    <property type="evidence" value="ECO:0007669"/>
    <property type="project" value="InterPro"/>
</dbReference>
<dbReference type="Pfam" id="PF17862">
    <property type="entry name" value="AAA_lid_3"/>
    <property type="match status" value="1"/>
</dbReference>
<dbReference type="InterPro" id="IPR051701">
    <property type="entry name" value="Mito_OM_Translocase_MSP1"/>
</dbReference>
<dbReference type="GO" id="GO:0005741">
    <property type="term" value="C:mitochondrial outer membrane"/>
    <property type="evidence" value="ECO:0007669"/>
    <property type="project" value="UniProtKB-SubCell"/>
</dbReference>
<protein>
    <recommendedName>
        <fullName evidence="8">AAA+ ATPase domain-containing protein</fullName>
    </recommendedName>
</protein>
<dbReference type="Pfam" id="PF00004">
    <property type="entry name" value="AAA"/>
    <property type="match status" value="1"/>
</dbReference>
<keyword evidence="7" id="KW-0812">Transmembrane</keyword>
<evidence type="ECO:0000256" key="1">
    <source>
        <dbReference type="ARBA" id="ARBA00004572"/>
    </source>
</evidence>
<evidence type="ECO:0000256" key="2">
    <source>
        <dbReference type="ARBA" id="ARBA00022741"/>
    </source>
</evidence>
<dbReference type="InterPro" id="IPR003593">
    <property type="entry name" value="AAA+_ATPase"/>
</dbReference>
<evidence type="ECO:0000256" key="5">
    <source>
        <dbReference type="ARBA" id="ARBA00023128"/>
    </source>
</evidence>
<accession>A0A067MMQ1</accession>
<dbReference type="HOGENOM" id="CLU_000688_21_14_1"/>
<dbReference type="STRING" id="930990.A0A067MMQ1"/>